<evidence type="ECO:0000313" key="2">
    <source>
        <dbReference type="EMBL" id="GAO50670.1"/>
    </source>
</evidence>
<gene>
    <name evidence="2" type="ORF">G7K_4792-t1</name>
</gene>
<evidence type="ECO:0000313" key="3">
    <source>
        <dbReference type="Proteomes" id="UP000033140"/>
    </source>
</evidence>
<proteinExistence type="predicted"/>
<comment type="caution">
    <text evidence="2">The sequence shown here is derived from an EMBL/GenBank/DDBJ whole genome shotgun (WGS) entry which is preliminary data.</text>
</comment>
<protein>
    <submittedName>
        <fullName evidence="2">Uncharacterized protein</fullName>
    </submittedName>
</protein>
<keyword evidence="1" id="KW-0472">Membrane</keyword>
<accession>A0A0E9NMM0</accession>
<dbReference type="AlphaFoldDB" id="A0A0E9NMM0"/>
<dbReference type="Proteomes" id="UP000033140">
    <property type="component" value="Unassembled WGS sequence"/>
</dbReference>
<keyword evidence="1" id="KW-0812">Transmembrane</keyword>
<organism evidence="2 3">
    <name type="scientific">Saitoella complicata (strain BCRC 22490 / CBS 7301 / JCM 7358 / NBRC 10748 / NRRL Y-17804)</name>
    <dbReference type="NCBI Taxonomy" id="698492"/>
    <lineage>
        <taxon>Eukaryota</taxon>
        <taxon>Fungi</taxon>
        <taxon>Dikarya</taxon>
        <taxon>Ascomycota</taxon>
        <taxon>Taphrinomycotina</taxon>
        <taxon>Taphrinomycotina incertae sedis</taxon>
        <taxon>Saitoella</taxon>
    </lineage>
</organism>
<reference evidence="2 3" key="1">
    <citation type="journal article" date="2011" name="J. Gen. Appl. Microbiol.">
        <title>Draft genome sequencing of the enigmatic yeast Saitoella complicata.</title>
        <authorList>
            <person name="Nishida H."/>
            <person name="Hamamoto M."/>
            <person name="Sugiyama J."/>
        </authorList>
    </citation>
    <scope>NUCLEOTIDE SEQUENCE [LARGE SCALE GENOMIC DNA]</scope>
    <source>
        <strain evidence="2 3">NRRL Y-17804</strain>
    </source>
</reference>
<dbReference type="EMBL" id="BACD03000035">
    <property type="protein sequence ID" value="GAO50670.1"/>
    <property type="molecule type" value="Genomic_DNA"/>
</dbReference>
<sequence>MILSSELEKEVNDGRESRIYDADVIIDIHTLRTCNIVIGQFFPQGWIQSQLRSIRTVEGLFYVILGRDDCRTFDAEQATATCDRHRTAVTQPSSVEKHFGRQSTAAAAKCSSPSTKLHTLASITPSCRCQAYEFISTTTLPVSKAVPDLLCTDQISAAWLSNCTLLWGRGTLELSPSRRHADLAIGDGMTIAITLIYVLIASFPAGIHPLIRSRNDNPTTEVAIALTEEATKGAVVVVPSDLARRRMPSDGVRTGSKAKRLLVPSGTANLSLTRISWRIRPSPKLAPQGRRASENFYIYPPSACPTPSYQPLPLLLSLRSRAYNTGLLPSQILHIHNKMFSRFALALFAVVALVAVAQAAHNGTAVNGTALTNSTVASHNGTWAANGTVSPIGTASGAASLSTSAFAVALVALIASVASF</sequence>
<evidence type="ECO:0000256" key="1">
    <source>
        <dbReference type="SAM" id="Phobius"/>
    </source>
</evidence>
<feature type="transmembrane region" description="Helical" evidence="1">
    <location>
        <begin position="343"/>
        <end position="361"/>
    </location>
</feature>
<name>A0A0E9NMM0_SAICN</name>
<keyword evidence="3" id="KW-1185">Reference proteome</keyword>
<feature type="transmembrane region" description="Helical" evidence="1">
    <location>
        <begin position="398"/>
        <end position="418"/>
    </location>
</feature>
<keyword evidence="1" id="KW-1133">Transmembrane helix</keyword>
<feature type="transmembrane region" description="Helical" evidence="1">
    <location>
        <begin position="188"/>
        <end position="207"/>
    </location>
</feature>
<reference evidence="2 3" key="3">
    <citation type="journal article" date="2015" name="Genome Announc.">
        <title>Draft Genome Sequence of the Archiascomycetous Yeast Saitoella complicata.</title>
        <authorList>
            <person name="Yamauchi K."/>
            <person name="Kondo S."/>
            <person name="Hamamoto M."/>
            <person name="Takahashi Y."/>
            <person name="Ogura Y."/>
            <person name="Hayashi T."/>
            <person name="Nishida H."/>
        </authorList>
    </citation>
    <scope>NUCLEOTIDE SEQUENCE [LARGE SCALE GENOMIC DNA]</scope>
    <source>
        <strain evidence="2 3">NRRL Y-17804</strain>
    </source>
</reference>
<reference evidence="2 3" key="2">
    <citation type="journal article" date="2014" name="J. Gen. Appl. Microbiol.">
        <title>The early diverging ascomycetous budding yeast Saitoella complicata has three histone deacetylases belonging to the Clr6, Hos2, and Rpd3 lineages.</title>
        <authorList>
            <person name="Nishida H."/>
            <person name="Matsumoto T."/>
            <person name="Kondo S."/>
            <person name="Hamamoto M."/>
            <person name="Yoshikawa H."/>
        </authorList>
    </citation>
    <scope>NUCLEOTIDE SEQUENCE [LARGE SCALE GENOMIC DNA]</scope>
    <source>
        <strain evidence="2 3">NRRL Y-17804</strain>
    </source>
</reference>